<dbReference type="EMBL" id="CP002529">
    <property type="protein sequence ID" value="ADY01908.1"/>
    <property type="molecule type" value="Genomic_DNA"/>
</dbReference>
<dbReference type="HOGENOM" id="CLU_701364_0_0_2"/>
<dbReference type="KEGG" id="vmo:VMUT_1705"/>
<dbReference type="AlphaFoldDB" id="F0QUJ9"/>
<accession>F0QUJ9</accession>
<dbReference type="eggNOG" id="arCOG13812">
    <property type="taxonomic scope" value="Archaea"/>
</dbReference>
<gene>
    <name evidence="1" type="ordered locus">VMUT_1705</name>
</gene>
<dbReference type="GeneID" id="10289357"/>
<evidence type="ECO:0000313" key="2">
    <source>
        <dbReference type="Proteomes" id="UP000007485"/>
    </source>
</evidence>
<name>F0QUJ9_VULM7</name>
<protein>
    <submittedName>
        <fullName evidence="1">Uncharacterized protein</fullName>
    </submittedName>
</protein>
<keyword evidence="2" id="KW-1185">Reference proteome</keyword>
<proteinExistence type="predicted"/>
<dbReference type="OrthoDB" id="23760at2157"/>
<evidence type="ECO:0000313" key="1">
    <source>
        <dbReference type="EMBL" id="ADY01908.1"/>
    </source>
</evidence>
<dbReference type="RefSeq" id="WP_013605070.1">
    <property type="nucleotide sequence ID" value="NC_015151.1"/>
</dbReference>
<reference evidence="1 2" key="1">
    <citation type="journal article" date="2011" name="J. Bacteriol.">
        <title>Complete genome sequence of 'Vulcanisaeta moutnovskia' strain 768-28, a novel member of the hyperthermophilic crenarchaeal genus vulcanisaeta.</title>
        <authorList>
            <person name="Gumerov V.M."/>
            <person name="Mardanov A.V."/>
            <person name="Beletsky A.V."/>
            <person name="Prokofeva M.I."/>
            <person name="Bonch-Osmolovskaya E.A."/>
            <person name="Ravin N.V."/>
            <person name="Skryabin K.G."/>
        </authorList>
    </citation>
    <scope>NUCLEOTIDE SEQUENCE [LARGE SCALE GENOMIC DNA]</scope>
    <source>
        <strain evidence="1 2">768-28</strain>
    </source>
</reference>
<organism evidence="1 2">
    <name type="scientific">Vulcanisaeta moutnovskia (strain 768-28)</name>
    <dbReference type="NCBI Taxonomy" id="985053"/>
    <lineage>
        <taxon>Archaea</taxon>
        <taxon>Thermoproteota</taxon>
        <taxon>Thermoprotei</taxon>
        <taxon>Thermoproteales</taxon>
        <taxon>Thermoproteaceae</taxon>
        <taxon>Vulcanisaeta</taxon>
    </lineage>
</organism>
<sequence>MRSSGSLSTILAGVLVLIALLMGIGIAVEVMSTVITLEGIAANHVNTVGRVAATYSGLITQGDTLISTKGPVTVIGAVTPSGFEAINLTTYEYVNNGTEPELLLTNVGPVMLDPTQPVTNNPALDANPISYYLYHWVSAVITTRQNQQSQYSGVIITLGNNYYLLHIDPNYVIGPLNSLNTYITKDYGIGQWGCEALYGGIGVGGSWSTCPVPPPGPIGTAVYSGYWPQIIINPINNTAIGISLIIPNDTSFIRQPQYFTLYVLSQGNEAWLNSACQGTHSITQIPNPNPPYNPLPAPNNCTFDMTWIQFPNQRGITCYSHGWVWCTLSQIVTYNITMNMNQQVPSKYYLVMVITYPQGYPSQWFVWNVTSTGQGYPVWLDATGQPAMVEMPG</sequence>
<dbReference type="Proteomes" id="UP000007485">
    <property type="component" value="Chromosome"/>
</dbReference>